<accession>A0ABZ0LYW7</accession>
<protein>
    <submittedName>
        <fullName evidence="2">Peptidase inhibitor family I36 protein</fullName>
    </submittedName>
</protein>
<organism evidence="2 3">
    <name type="scientific">Streptomyces solicathayae</name>
    <dbReference type="NCBI Taxonomy" id="3081768"/>
    <lineage>
        <taxon>Bacteria</taxon>
        <taxon>Bacillati</taxon>
        <taxon>Actinomycetota</taxon>
        <taxon>Actinomycetes</taxon>
        <taxon>Kitasatosporales</taxon>
        <taxon>Streptomycetaceae</taxon>
        <taxon>Streptomyces</taxon>
    </lineage>
</organism>
<dbReference type="Proteomes" id="UP001301731">
    <property type="component" value="Chromosome"/>
</dbReference>
<dbReference type="Pfam" id="PF03995">
    <property type="entry name" value="Inhibitor_I36"/>
    <property type="match status" value="1"/>
</dbReference>
<feature type="chain" id="PRO_5046016670" evidence="1">
    <location>
        <begin position="30"/>
        <end position="151"/>
    </location>
</feature>
<dbReference type="EMBL" id="CP137573">
    <property type="protein sequence ID" value="WOX24634.1"/>
    <property type="molecule type" value="Genomic_DNA"/>
</dbReference>
<dbReference type="RefSeq" id="WP_318107080.1">
    <property type="nucleotide sequence ID" value="NZ_CP137573.1"/>
</dbReference>
<keyword evidence="3" id="KW-1185">Reference proteome</keyword>
<evidence type="ECO:0000313" key="2">
    <source>
        <dbReference type="EMBL" id="WOX24634.1"/>
    </source>
</evidence>
<sequence>MSKSTALRKRAAALVGATALLVGGGIATAGPAAADYMCDPGYHCLYWGGYIGDSASHDYYNSDADFRNDTFNTNPGTGGYGQTVDDNVSSVSNASTGGYETHLYRDPGYAGGLLFCVNPGSEAWGADLADFTQEDQASSMKLRPSTTIHCF</sequence>
<name>A0ABZ0LYW7_9ACTN</name>
<feature type="signal peptide" evidence="1">
    <location>
        <begin position="1"/>
        <end position="29"/>
    </location>
</feature>
<evidence type="ECO:0000256" key="1">
    <source>
        <dbReference type="SAM" id="SignalP"/>
    </source>
</evidence>
<reference evidence="2 3" key="1">
    <citation type="submission" date="2023-10" db="EMBL/GenBank/DDBJ databases">
        <title>The genome sequence of Streptomyces sp. HUAS YS2.</title>
        <authorList>
            <person name="Mo P."/>
        </authorList>
    </citation>
    <scope>NUCLEOTIDE SEQUENCE [LARGE SCALE GENOMIC DNA]</scope>
    <source>
        <strain evidence="2 3">HUAS YS2</strain>
    </source>
</reference>
<proteinExistence type="predicted"/>
<evidence type="ECO:0000313" key="3">
    <source>
        <dbReference type="Proteomes" id="UP001301731"/>
    </source>
</evidence>
<gene>
    <name evidence="2" type="ORF">R2D22_25940</name>
</gene>
<keyword evidence="1" id="KW-0732">Signal</keyword>
<dbReference type="Gene3D" id="2.60.20.10">
    <property type="entry name" value="Crystallins"/>
    <property type="match status" value="1"/>
</dbReference>